<gene>
    <name evidence="3" type="ORF">H6H03_31335</name>
</gene>
<feature type="transmembrane region" description="Helical" evidence="1">
    <location>
        <begin position="186"/>
        <end position="213"/>
    </location>
</feature>
<sequence>MAKPAIAHIGHGEFFTKTLIHQQLTPTLMITGFGIAFVFGAGHALSPGHGKTMVAAYLVGSQGTPKQAILLGLVTTITHTLGVFILGIVALVASQYIVPETLYPILSLVSGLTVCGVGFWLLDRRLYAHEHTHEDHHHDHHHHHHQPSKSVTNRSLIALGIAGGIVPCPSALVLLLSAIALHQAAYGVMLISAFSLGLASVLVAIGLFVVYAHQWIDRFPNSAKLLQNLSMVGAVVVIVTGAALTAIAVI</sequence>
<dbReference type="Pfam" id="PF13386">
    <property type="entry name" value="DsbD_2"/>
    <property type="match status" value="1"/>
</dbReference>
<keyword evidence="1" id="KW-1133">Transmembrane helix</keyword>
<feature type="transmembrane region" description="Helical" evidence="1">
    <location>
        <begin position="68"/>
        <end position="96"/>
    </location>
</feature>
<dbReference type="PANTHER" id="PTHR40659">
    <property type="entry name" value="NICKEL/COBALT EFFLUX SYSTEM RCNA"/>
    <property type="match status" value="1"/>
</dbReference>
<evidence type="ECO:0000256" key="1">
    <source>
        <dbReference type="SAM" id="Phobius"/>
    </source>
</evidence>
<feature type="transmembrane region" description="Helical" evidence="1">
    <location>
        <begin position="102"/>
        <end position="122"/>
    </location>
</feature>
<comment type="caution">
    <text evidence="3">The sequence shown here is derived from an EMBL/GenBank/DDBJ whole genome shotgun (WGS) entry which is preliminary data.</text>
</comment>
<evidence type="ECO:0000259" key="2">
    <source>
        <dbReference type="Pfam" id="PF13386"/>
    </source>
</evidence>
<dbReference type="EMBL" id="JACJTU010000047">
    <property type="protein sequence ID" value="MBD2738322.1"/>
    <property type="molecule type" value="Genomic_DNA"/>
</dbReference>
<dbReference type="Proteomes" id="UP000637383">
    <property type="component" value="Unassembled WGS sequence"/>
</dbReference>
<protein>
    <submittedName>
        <fullName evidence="3">Sulfite exporter TauE/SafE family protein</fullName>
    </submittedName>
</protein>
<dbReference type="PANTHER" id="PTHR40659:SF1">
    <property type="entry name" value="NICKEL_COBALT EFFLUX SYSTEM RCNA"/>
    <property type="match status" value="1"/>
</dbReference>
<evidence type="ECO:0000313" key="3">
    <source>
        <dbReference type="EMBL" id="MBD2738322.1"/>
    </source>
</evidence>
<feature type="transmembrane region" description="Helical" evidence="1">
    <location>
        <begin position="225"/>
        <end position="249"/>
    </location>
</feature>
<feature type="domain" description="Urease accessory protein UreH-like transmembrane" evidence="2">
    <location>
        <begin position="81"/>
        <end position="240"/>
    </location>
</feature>
<accession>A0ABR8KJM4</accession>
<proteinExistence type="predicted"/>
<feature type="transmembrane region" description="Helical" evidence="1">
    <location>
        <begin position="28"/>
        <end position="47"/>
    </location>
</feature>
<evidence type="ECO:0000313" key="4">
    <source>
        <dbReference type="Proteomes" id="UP000637383"/>
    </source>
</evidence>
<feature type="transmembrane region" description="Helical" evidence="1">
    <location>
        <begin position="156"/>
        <end position="180"/>
    </location>
</feature>
<name>A0ABR8KJM4_9NOSO</name>
<dbReference type="InterPro" id="IPR051224">
    <property type="entry name" value="NiCoT_RcnA"/>
</dbReference>
<dbReference type="InterPro" id="IPR039447">
    <property type="entry name" value="UreH-like_TM_dom"/>
</dbReference>
<organism evidence="3 4">
    <name type="scientific">Nostoc paludosum FACHB-159</name>
    <dbReference type="NCBI Taxonomy" id="2692908"/>
    <lineage>
        <taxon>Bacteria</taxon>
        <taxon>Bacillati</taxon>
        <taxon>Cyanobacteriota</taxon>
        <taxon>Cyanophyceae</taxon>
        <taxon>Nostocales</taxon>
        <taxon>Nostocaceae</taxon>
        <taxon>Nostoc</taxon>
    </lineage>
</organism>
<keyword evidence="1" id="KW-0812">Transmembrane</keyword>
<keyword evidence="1" id="KW-0472">Membrane</keyword>
<keyword evidence="4" id="KW-1185">Reference proteome</keyword>
<reference evidence="3 4" key="1">
    <citation type="journal article" date="2020" name="ISME J.">
        <title>Comparative genomics reveals insights into cyanobacterial evolution and habitat adaptation.</title>
        <authorList>
            <person name="Chen M.Y."/>
            <person name="Teng W.K."/>
            <person name="Zhao L."/>
            <person name="Hu C.X."/>
            <person name="Zhou Y.K."/>
            <person name="Han B.P."/>
            <person name="Song L.R."/>
            <person name="Shu W.S."/>
        </authorList>
    </citation>
    <scope>NUCLEOTIDE SEQUENCE [LARGE SCALE GENOMIC DNA]</scope>
    <source>
        <strain evidence="3 4">FACHB-159</strain>
    </source>
</reference>